<dbReference type="AlphaFoldDB" id="A0A512PHH4"/>
<feature type="signal peptide" evidence="2">
    <location>
        <begin position="1"/>
        <end position="28"/>
    </location>
</feature>
<name>A0A512PHH4_9CELL</name>
<dbReference type="EMBL" id="BKAL01000015">
    <property type="protein sequence ID" value="GEP70671.1"/>
    <property type="molecule type" value="Genomic_DNA"/>
</dbReference>
<keyword evidence="4" id="KW-1185">Reference proteome</keyword>
<sequence>MDTAGRTALPALTALALAVGLLAGCSSASDATPAPVSSRAAPAATTAPVADDTPAPDATTAPVADAYSQVINGVLYQGTETAPVRIGTDTPGQAPAYEVEFLAAGREGSTARAEASGKYLVYVSTASSGGYQWKVFGLSKYGSFRELSNFGYGASTIPTREEAAAGPFTVDGRALDRAEYLLAVD</sequence>
<comment type="caution">
    <text evidence="3">The sequence shown here is derived from an EMBL/GenBank/DDBJ whole genome shotgun (WGS) entry which is preliminary data.</text>
</comment>
<evidence type="ECO:0000313" key="4">
    <source>
        <dbReference type="Proteomes" id="UP000321798"/>
    </source>
</evidence>
<evidence type="ECO:0000256" key="2">
    <source>
        <dbReference type="SAM" id="SignalP"/>
    </source>
</evidence>
<dbReference type="PROSITE" id="PS51257">
    <property type="entry name" value="PROKAR_LIPOPROTEIN"/>
    <property type="match status" value="1"/>
</dbReference>
<evidence type="ECO:0000313" key="3">
    <source>
        <dbReference type="EMBL" id="GEP70671.1"/>
    </source>
</evidence>
<feature type="region of interest" description="Disordered" evidence="1">
    <location>
        <begin position="32"/>
        <end position="61"/>
    </location>
</feature>
<organism evidence="3 4">
    <name type="scientific">Cellulomonas soli</name>
    <dbReference type="NCBI Taxonomy" id="931535"/>
    <lineage>
        <taxon>Bacteria</taxon>
        <taxon>Bacillati</taxon>
        <taxon>Actinomycetota</taxon>
        <taxon>Actinomycetes</taxon>
        <taxon>Micrococcales</taxon>
        <taxon>Cellulomonadaceae</taxon>
        <taxon>Cellulomonas</taxon>
    </lineage>
</organism>
<feature type="chain" id="PRO_5021987139" description="Lipoprotein" evidence="2">
    <location>
        <begin position="29"/>
        <end position="185"/>
    </location>
</feature>
<protein>
    <recommendedName>
        <fullName evidence="5">Lipoprotein</fullName>
    </recommendedName>
</protein>
<dbReference type="Proteomes" id="UP000321798">
    <property type="component" value="Unassembled WGS sequence"/>
</dbReference>
<keyword evidence="2" id="KW-0732">Signal</keyword>
<gene>
    <name evidence="3" type="ORF">CSO01_33860</name>
</gene>
<evidence type="ECO:0008006" key="5">
    <source>
        <dbReference type="Google" id="ProtNLM"/>
    </source>
</evidence>
<proteinExistence type="predicted"/>
<reference evidence="3 4" key="1">
    <citation type="submission" date="2019-07" db="EMBL/GenBank/DDBJ databases">
        <title>Whole genome shotgun sequence of Cellulomonas soli NBRC 109434.</title>
        <authorList>
            <person name="Hosoyama A."/>
            <person name="Uohara A."/>
            <person name="Ohji S."/>
            <person name="Ichikawa N."/>
        </authorList>
    </citation>
    <scope>NUCLEOTIDE SEQUENCE [LARGE SCALE GENOMIC DNA]</scope>
    <source>
        <strain evidence="3 4">NBRC 109434</strain>
    </source>
</reference>
<evidence type="ECO:0000256" key="1">
    <source>
        <dbReference type="SAM" id="MobiDB-lite"/>
    </source>
</evidence>
<accession>A0A512PHH4</accession>